<evidence type="ECO:0000256" key="6">
    <source>
        <dbReference type="ARBA" id="ARBA00022840"/>
    </source>
</evidence>
<dbReference type="GO" id="GO:0005739">
    <property type="term" value="C:mitochondrion"/>
    <property type="evidence" value="ECO:0007669"/>
    <property type="project" value="UniProtKB-SubCell"/>
</dbReference>
<proteinExistence type="inferred from homology"/>
<keyword evidence="6 15" id="KW-0067">ATP-binding</keyword>
<dbReference type="SUPFAM" id="SSF52374">
    <property type="entry name" value="Nucleotidylyl transferase"/>
    <property type="match status" value="1"/>
</dbReference>
<dbReference type="InterPro" id="IPR001412">
    <property type="entry name" value="aa-tRNA-synth_I_CS"/>
</dbReference>
<evidence type="ECO:0000256" key="13">
    <source>
        <dbReference type="ARBA" id="ARBA00043854"/>
    </source>
</evidence>
<comment type="subcellular location">
    <subcellularLocation>
        <location evidence="1">Mitochondrion</location>
    </subcellularLocation>
</comment>
<evidence type="ECO:0000256" key="8">
    <source>
        <dbReference type="ARBA" id="ARBA00022946"/>
    </source>
</evidence>
<dbReference type="Gene3D" id="3.90.740.10">
    <property type="entry name" value="Valyl/Leucyl/Isoleucyl-tRNA synthetase, editing domain"/>
    <property type="match status" value="2"/>
</dbReference>
<dbReference type="InterPro" id="IPR014729">
    <property type="entry name" value="Rossmann-like_a/b/a_fold"/>
</dbReference>
<feature type="region of interest" description="Disordered" evidence="17">
    <location>
        <begin position="1"/>
        <end position="73"/>
    </location>
</feature>
<keyword evidence="9" id="KW-0496">Mitochondrion</keyword>
<sequence>MPHLPLASFRPPLRGLRPTRCFPRSHSLSTQSEPHGSPISRRNREAKQKRLREKQAALETGIAAKGKPPAESTKAWTPKEIVLYEIPTEHGEKKDVSRPLPPAYSPRYVEAAWYPWWVREGFFKPEYQTRLPQATGETFSMCIPPPNVTGSLHIGHALTVAIQDALVRWHRMRGDRVLWVPGSDHAGIATQAVVEKKLWKERGLRRPELSREDFLREGSSVAVTEAFVRLYKAGLLYRSRQLVNWSCALRSAISDIEVESRPLSGRTELRLPGCPTPVSFGLLVSVAFPVDGEPDAEVVVGTTRPETLPGDVAVAVHPDDARYTHLHGRQLHHPLTGQLLPLITDCAVQPHLGTGAVKVTPAHSPADAELGARHGLSPLSVIAEDGTMTSLCGDWLQGLHRFVAREKIVSALRERGLFRGLQNHPMVLPICSRSGDVVEYLLKSQWFVRCQQMGEQAAKAVVSGALELSPSFHQKNWQHWFSHIGDWCVSRQLWWGHRIPAYLVVEERAKGNTEDCWVVGRTEAEAREVAAELTGRPGAELTLERDPDVLDTWFSSALFPFSALGWPQETPDLARFYPLSLLETGSDLLLFWVGRMVMLGTQLTGQLPFSKVLLHSMVRDRQGRKMSKSLGNVLDPRDIINGVELQVLQEKLRDGNLDPAELAIAAAAQKKDFPHGIPECGTDALRFTLCSHGVLGGDLHLSVSEVLSFRHFCNKIWNALRFILNALGEKFIPQPLEELCPTSPMDAWILSCLARTAQECERGFLTRELALVTHALHHFWLHNLCDVYLEAVKPVLSHSPRPPGPPQVLFSCADVGLRLLAPLMPFLAEELWQRLPLRPGNTTAPSICVAPYPSAHSLEHWHQPELERRFSRVQEAVQALRALRATYQLTKARPRVLLQTSEPGEQGLFEAFLGPLSTLGHCGAVGFLPPGAAAPSSWAQASLSDTAQVYMELQGLVDPQTHLPRLAARRQKLQKQLDSLLARTPSEGEAESQSQQRLSSLQLELSKLDKAASHLRQLMDASPSPGEL</sequence>
<comment type="catalytic activity">
    <reaction evidence="14">
        <text>tRNA(Val) + L-valine + ATP = L-valyl-tRNA(Val) + AMP + diphosphate</text>
        <dbReference type="Rhea" id="RHEA:10704"/>
        <dbReference type="Rhea" id="RHEA-COMP:9672"/>
        <dbReference type="Rhea" id="RHEA-COMP:9708"/>
        <dbReference type="ChEBI" id="CHEBI:30616"/>
        <dbReference type="ChEBI" id="CHEBI:33019"/>
        <dbReference type="ChEBI" id="CHEBI:57762"/>
        <dbReference type="ChEBI" id="CHEBI:78442"/>
        <dbReference type="ChEBI" id="CHEBI:78537"/>
        <dbReference type="ChEBI" id="CHEBI:456215"/>
        <dbReference type="EC" id="6.1.1.9"/>
    </reaction>
</comment>
<evidence type="ECO:0000256" key="9">
    <source>
        <dbReference type="ARBA" id="ARBA00023128"/>
    </source>
</evidence>
<keyword evidence="16" id="KW-0175">Coiled coil</keyword>
<feature type="compositionally biased region" description="Basic and acidic residues" evidence="17">
    <location>
        <begin position="42"/>
        <end position="56"/>
    </location>
</feature>
<protein>
    <recommendedName>
        <fullName evidence="12">Valine--tRNA ligase, mitochondrial</fullName>
        <ecNumber evidence="3">6.1.1.9</ecNumber>
    </recommendedName>
    <alternativeName>
        <fullName evidence="11">Valyl-tRNA synthetase</fullName>
    </alternativeName>
</protein>
<evidence type="ECO:0000256" key="4">
    <source>
        <dbReference type="ARBA" id="ARBA00022598"/>
    </source>
</evidence>
<evidence type="ECO:0000256" key="12">
    <source>
        <dbReference type="ARBA" id="ARBA00040837"/>
    </source>
</evidence>
<evidence type="ECO:0000256" key="3">
    <source>
        <dbReference type="ARBA" id="ARBA00013169"/>
    </source>
</evidence>
<evidence type="ECO:0000256" key="7">
    <source>
        <dbReference type="ARBA" id="ARBA00022917"/>
    </source>
</evidence>
<dbReference type="Ensembl" id="ENSSSCT00025108259.1">
    <property type="protein sequence ID" value="ENSSSCP00025049006.1"/>
    <property type="gene ID" value="ENSSSCG00025077778.1"/>
</dbReference>
<keyword evidence="10 15" id="KW-0030">Aminoacyl-tRNA synthetase</keyword>
<evidence type="ECO:0000259" key="19">
    <source>
        <dbReference type="Pfam" id="PF08264"/>
    </source>
</evidence>
<feature type="domain" description="Aminoacyl-tRNA synthetase class Ia" evidence="18">
    <location>
        <begin position="217"/>
        <end position="700"/>
    </location>
</feature>
<feature type="domain" description="Aminoacyl-tRNA synthetase class Ia" evidence="18">
    <location>
        <begin position="113"/>
        <end position="216"/>
    </location>
</feature>
<evidence type="ECO:0000256" key="2">
    <source>
        <dbReference type="ARBA" id="ARBA00005594"/>
    </source>
</evidence>
<accession>A0A8D0V388</accession>
<keyword evidence="4 15" id="KW-0436">Ligase</keyword>
<dbReference type="AlphaFoldDB" id="A0A8D0V388"/>
<evidence type="ECO:0000256" key="15">
    <source>
        <dbReference type="RuleBase" id="RU363035"/>
    </source>
</evidence>
<evidence type="ECO:0000256" key="17">
    <source>
        <dbReference type="SAM" id="MobiDB-lite"/>
    </source>
</evidence>
<dbReference type="InterPro" id="IPR009008">
    <property type="entry name" value="Val/Leu/Ile-tRNA-synth_edit"/>
</dbReference>
<evidence type="ECO:0000313" key="21">
    <source>
        <dbReference type="Proteomes" id="UP000694727"/>
    </source>
</evidence>
<dbReference type="GO" id="GO:0004832">
    <property type="term" value="F:valine-tRNA ligase activity"/>
    <property type="evidence" value="ECO:0007669"/>
    <property type="project" value="UniProtKB-EC"/>
</dbReference>
<evidence type="ECO:0000259" key="18">
    <source>
        <dbReference type="Pfam" id="PF00133"/>
    </source>
</evidence>
<feature type="domain" description="Methionyl/Valyl/Leucyl/Isoleucyl-tRNA synthetase anticodon-binding" evidence="19">
    <location>
        <begin position="746"/>
        <end position="894"/>
    </location>
</feature>
<dbReference type="EC" id="6.1.1.9" evidence="3"/>
<name>A0A8D0V388_PIG</name>
<keyword evidence="7 15" id="KW-0648">Protein biosynthesis</keyword>
<dbReference type="FunFam" id="3.90.740.10:FF:000014">
    <property type="entry name" value="valine--tRNA ligase, mitochondrial"/>
    <property type="match status" value="1"/>
</dbReference>
<dbReference type="FunFam" id="3.90.740.10:FF:000007">
    <property type="entry name" value="Valine--tRNA ligase, mitochondrial"/>
    <property type="match status" value="1"/>
</dbReference>
<evidence type="ECO:0000313" key="20">
    <source>
        <dbReference type="Ensembl" id="ENSSSCP00025049006.1"/>
    </source>
</evidence>
<dbReference type="GO" id="GO:0006438">
    <property type="term" value="P:valyl-tRNA aminoacylation"/>
    <property type="evidence" value="ECO:0007669"/>
    <property type="project" value="InterPro"/>
</dbReference>
<dbReference type="InterPro" id="IPR009080">
    <property type="entry name" value="tRNAsynth_Ia_anticodon-bd"/>
</dbReference>
<dbReference type="NCBIfam" id="TIGR00422">
    <property type="entry name" value="valS"/>
    <property type="match status" value="1"/>
</dbReference>
<dbReference type="PANTHER" id="PTHR11946:SF71">
    <property type="entry name" value="VALINE--TRNA LIGASE, MITOCHONDRIAL"/>
    <property type="match status" value="1"/>
</dbReference>
<evidence type="ECO:0000256" key="1">
    <source>
        <dbReference type="ARBA" id="ARBA00004173"/>
    </source>
</evidence>
<dbReference type="Gene3D" id="1.10.730.10">
    <property type="entry name" value="Isoleucyl-tRNA Synthetase, Domain 1"/>
    <property type="match status" value="1"/>
</dbReference>
<dbReference type="GO" id="GO:0002161">
    <property type="term" value="F:aminoacyl-tRNA deacylase activity"/>
    <property type="evidence" value="ECO:0007669"/>
    <property type="project" value="InterPro"/>
</dbReference>
<dbReference type="SUPFAM" id="SSF50677">
    <property type="entry name" value="ValRS/IleRS/LeuRS editing domain"/>
    <property type="match status" value="1"/>
</dbReference>
<feature type="coiled-coil region" evidence="16">
    <location>
        <begin position="963"/>
        <end position="1018"/>
    </location>
</feature>
<keyword evidence="8" id="KW-0809">Transit peptide</keyword>
<reference evidence="20" key="1">
    <citation type="submission" date="2025-08" db="UniProtKB">
        <authorList>
            <consortium name="Ensembl"/>
        </authorList>
    </citation>
    <scope>IDENTIFICATION</scope>
</reference>
<evidence type="ECO:0000256" key="10">
    <source>
        <dbReference type="ARBA" id="ARBA00023146"/>
    </source>
</evidence>
<dbReference type="PANTHER" id="PTHR11946">
    <property type="entry name" value="VALYL-TRNA SYNTHETASES"/>
    <property type="match status" value="1"/>
</dbReference>
<dbReference type="SUPFAM" id="SSF47323">
    <property type="entry name" value="Anticodon-binding domain of a subclass of class I aminoacyl-tRNA synthetases"/>
    <property type="match status" value="1"/>
</dbReference>
<evidence type="ECO:0000256" key="11">
    <source>
        <dbReference type="ARBA" id="ARBA00029936"/>
    </source>
</evidence>
<evidence type="ECO:0000256" key="16">
    <source>
        <dbReference type="SAM" id="Coils"/>
    </source>
</evidence>
<dbReference type="CDD" id="cd07962">
    <property type="entry name" value="Anticodon_Ia_Val"/>
    <property type="match status" value="1"/>
</dbReference>
<dbReference type="Proteomes" id="UP000694727">
    <property type="component" value="Unplaced"/>
</dbReference>
<evidence type="ECO:0000256" key="14">
    <source>
        <dbReference type="ARBA" id="ARBA00047552"/>
    </source>
</evidence>
<dbReference type="FunFam" id="1.10.730.10:FF:000019">
    <property type="entry name" value="Valine--tRNA ligase, mitochondrial"/>
    <property type="match status" value="1"/>
</dbReference>
<dbReference type="InterPro" id="IPR013155">
    <property type="entry name" value="M/V/L/I-tRNA-synth_anticd-bd"/>
</dbReference>
<comment type="function">
    <text evidence="13">Catalyzes the attachment of valine to tRNA(Val) in a two-step reaction: valine is first activated by ATP to form Val-AMP and then transferred to the acceptor end of tRNA(Val).</text>
</comment>
<keyword evidence="5 15" id="KW-0547">Nucleotide-binding</keyword>
<dbReference type="PROSITE" id="PS00178">
    <property type="entry name" value="AA_TRNA_LIGASE_I"/>
    <property type="match status" value="1"/>
</dbReference>
<dbReference type="Gene3D" id="3.40.50.620">
    <property type="entry name" value="HUPs"/>
    <property type="match status" value="3"/>
</dbReference>
<dbReference type="Pfam" id="PF00133">
    <property type="entry name" value="tRNA-synt_1"/>
    <property type="match status" value="2"/>
</dbReference>
<dbReference type="FunFam" id="3.40.50.620:FF:000120">
    <property type="entry name" value="Valine--tRNA ligase, mitochondrial"/>
    <property type="match status" value="1"/>
</dbReference>
<dbReference type="InterPro" id="IPR002303">
    <property type="entry name" value="Valyl-tRNA_ligase"/>
</dbReference>
<dbReference type="CDD" id="cd00817">
    <property type="entry name" value="ValRS_core"/>
    <property type="match status" value="1"/>
</dbReference>
<dbReference type="PRINTS" id="PR00986">
    <property type="entry name" value="TRNASYNTHVAL"/>
</dbReference>
<organism evidence="20 21">
    <name type="scientific">Sus scrofa</name>
    <name type="common">Pig</name>
    <dbReference type="NCBI Taxonomy" id="9823"/>
    <lineage>
        <taxon>Eukaryota</taxon>
        <taxon>Metazoa</taxon>
        <taxon>Chordata</taxon>
        <taxon>Craniata</taxon>
        <taxon>Vertebrata</taxon>
        <taxon>Euteleostomi</taxon>
        <taxon>Mammalia</taxon>
        <taxon>Eutheria</taxon>
        <taxon>Laurasiatheria</taxon>
        <taxon>Artiodactyla</taxon>
        <taxon>Suina</taxon>
        <taxon>Suidae</taxon>
        <taxon>Sus</taxon>
    </lineage>
</organism>
<dbReference type="Pfam" id="PF08264">
    <property type="entry name" value="Anticodon_1"/>
    <property type="match status" value="1"/>
</dbReference>
<comment type="similarity">
    <text evidence="2 15">Belongs to the class-I aminoacyl-tRNA synthetase family.</text>
</comment>
<dbReference type="GO" id="GO:0005524">
    <property type="term" value="F:ATP binding"/>
    <property type="evidence" value="ECO:0007669"/>
    <property type="project" value="UniProtKB-KW"/>
</dbReference>
<dbReference type="InterPro" id="IPR033705">
    <property type="entry name" value="Anticodon_Ia_Val"/>
</dbReference>
<dbReference type="InterPro" id="IPR002300">
    <property type="entry name" value="aa-tRNA-synth_Ia"/>
</dbReference>
<evidence type="ECO:0000256" key="5">
    <source>
        <dbReference type="ARBA" id="ARBA00022741"/>
    </source>
</evidence>